<dbReference type="EMBL" id="LLXH01001640">
    <property type="protein sequence ID" value="PKC58067.1"/>
    <property type="molecule type" value="Genomic_DNA"/>
</dbReference>
<protein>
    <submittedName>
        <fullName evidence="1">Uncharacterized protein</fullName>
    </submittedName>
</protein>
<dbReference type="VEuPathDB" id="FungiDB:RhiirFUN_025967"/>
<reference evidence="1 2" key="2">
    <citation type="submission" date="2017-10" db="EMBL/GenBank/DDBJ databases">
        <title>Genome analyses suggest a sexual origin of heterokaryosis in a supposedly ancient asexual fungus.</title>
        <authorList>
            <person name="Corradi N."/>
            <person name="Sedzielewska K."/>
            <person name="Noel J."/>
            <person name="Charron P."/>
            <person name="Farinelli L."/>
            <person name="Marton T."/>
            <person name="Kruger M."/>
            <person name="Pelin A."/>
            <person name="Brachmann A."/>
            <person name="Corradi N."/>
        </authorList>
    </citation>
    <scope>NUCLEOTIDE SEQUENCE [LARGE SCALE GENOMIC DNA]</scope>
    <source>
        <strain evidence="1 2">A1</strain>
    </source>
</reference>
<dbReference type="VEuPathDB" id="FungiDB:FUN_013525"/>
<gene>
    <name evidence="1" type="ORF">RhiirA1_471525</name>
</gene>
<dbReference type="VEuPathDB" id="FungiDB:RhiirA1_471525"/>
<organism evidence="1 2">
    <name type="scientific">Rhizophagus irregularis</name>
    <dbReference type="NCBI Taxonomy" id="588596"/>
    <lineage>
        <taxon>Eukaryota</taxon>
        <taxon>Fungi</taxon>
        <taxon>Fungi incertae sedis</taxon>
        <taxon>Mucoromycota</taxon>
        <taxon>Glomeromycotina</taxon>
        <taxon>Glomeromycetes</taxon>
        <taxon>Glomerales</taxon>
        <taxon>Glomeraceae</taxon>
        <taxon>Rhizophagus</taxon>
    </lineage>
</organism>
<proteinExistence type="predicted"/>
<evidence type="ECO:0000313" key="2">
    <source>
        <dbReference type="Proteomes" id="UP000232688"/>
    </source>
</evidence>
<dbReference type="Proteomes" id="UP000232688">
    <property type="component" value="Unassembled WGS sequence"/>
</dbReference>
<evidence type="ECO:0000313" key="1">
    <source>
        <dbReference type="EMBL" id="PKC58067.1"/>
    </source>
</evidence>
<reference evidence="1 2" key="1">
    <citation type="submission" date="2017-10" db="EMBL/GenBank/DDBJ databases">
        <title>Extensive intraspecific genome diversity in a model arbuscular mycorrhizal fungus.</title>
        <authorList>
            <person name="Chen E.C.H."/>
            <person name="Morin E."/>
            <person name="Baudet D."/>
            <person name="Noel J."/>
            <person name="Ndikumana S."/>
            <person name="Charron P."/>
            <person name="St-Onge C."/>
            <person name="Giorgi J."/>
            <person name="Grigoriev I.V."/>
            <person name="Roux C."/>
            <person name="Martin F.M."/>
            <person name="Corradi N."/>
        </authorList>
    </citation>
    <scope>NUCLEOTIDE SEQUENCE [LARGE SCALE GENOMIC DNA]</scope>
    <source>
        <strain evidence="1 2">A1</strain>
    </source>
</reference>
<dbReference type="AlphaFoldDB" id="A0A2N0R430"/>
<accession>A0A2N0R430</accession>
<sequence length="179" mass="20224">METIVSLEHNDMDKTHDYFNDIHFIPKEYNSSQILTCNNRNIFYLENLKVLSTGVGAKAAANATDGVKAKLEVGVDLGNGPSATDVCEIFNSWSNMGIDAKYFNQAEEIRLELIKSKMLGDFNEKPHPKAIYTSRSLNTLTGSPSIIMFNMKPNNKLIEESISNKEYITKEYEFDINEI</sequence>
<comment type="caution">
    <text evidence="1">The sequence shown here is derived from an EMBL/GenBank/DDBJ whole genome shotgun (WGS) entry which is preliminary data.</text>
</comment>
<name>A0A2N0R430_9GLOM</name>